<feature type="transmembrane region" description="Helical" evidence="6">
    <location>
        <begin position="7"/>
        <end position="27"/>
    </location>
</feature>
<dbReference type="SMART" id="SM00155">
    <property type="entry name" value="PLDc"/>
    <property type="match status" value="2"/>
</dbReference>
<keyword evidence="2" id="KW-1003">Cell membrane</keyword>
<feature type="domain" description="PLD phosphodiesterase" evidence="7">
    <location>
        <begin position="234"/>
        <end position="261"/>
    </location>
</feature>
<dbReference type="AlphaFoldDB" id="A0A269TKQ4"/>
<comment type="caution">
    <text evidence="8">The sequence shown here is derived from an EMBL/GenBank/DDBJ whole genome shotgun (WGS) entry which is preliminary data.</text>
</comment>
<dbReference type="InterPro" id="IPR027379">
    <property type="entry name" value="CLS_N"/>
</dbReference>
<organism evidence="8 9">
    <name type="scientific">Mycoplasmopsis agassizii</name>
    <dbReference type="NCBI Taxonomy" id="33922"/>
    <lineage>
        <taxon>Bacteria</taxon>
        <taxon>Bacillati</taxon>
        <taxon>Mycoplasmatota</taxon>
        <taxon>Mycoplasmoidales</taxon>
        <taxon>Metamycoplasmataceae</taxon>
        <taxon>Mycoplasmopsis</taxon>
    </lineage>
</organism>
<evidence type="ECO:0000256" key="3">
    <source>
        <dbReference type="ARBA" id="ARBA00022692"/>
    </source>
</evidence>
<protein>
    <recommendedName>
        <fullName evidence="7">PLD phosphodiesterase domain-containing protein</fullName>
    </recommendedName>
</protein>
<keyword evidence="3 6" id="KW-0812">Transmembrane</keyword>
<evidence type="ECO:0000259" key="7">
    <source>
        <dbReference type="PROSITE" id="PS50035"/>
    </source>
</evidence>
<dbReference type="EMBL" id="NQNY01000004">
    <property type="protein sequence ID" value="PAK21528.1"/>
    <property type="molecule type" value="Genomic_DNA"/>
</dbReference>
<evidence type="ECO:0000313" key="8">
    <source>
        <dbReference type="EMBL" id="PAK21528.1"/>
    </source>
</evidence>
<feature type="domain" description="PLD phosphodiesterase" evidence="7">
    <location>
        <begin position="417"/>
        <end position="444"/>
    </location>
</feature>
<dbReference type="InterPro" id="IPR025202">
    <property type="entry name" value="PLD-like_dom"/>
</dbReference>
<sequence length="501" mass="58375">MKPINNLFWYLFSILVVSITVAIYAVILWVNTYAFVFTLLASYIINILTALIIFSQKRHSSAKLSWMLFVIIVPLIGHVLYFSLGQKYPHRRDYLVVQSEMDNDTEIIDEQHSFATKEEVTFNHLSIYNKTAILNGEIKTYEMPNDYFNDLFLAIEEAKNEVWLVSYWVESGHLFDELAFLLLKKQKQGVNIRWLVDDYGRRNVKNHQWNELKKQGINVVFIGKLKFTFFLSSNLYRNHRKFILIDSKILFNGGSNIADQYVSLNPGYGIYRDFNYRIKGSYVYNYIKLFVQMWRRWADQDLTTNFNIKKLVVKSKLEATEKQNNLILSQGGPEIDDPVLEETIVKLISRAETEIKIMSPYFSLPNNIISALKVALLSGVKVTLYFPGFSRQKLVSNISLFELNVLLRYGMTAYLSNNYFNHSKAGVFDNKIAYLGTMNFDIRSFYAQYETIDIIQGETVTDIVKYMQKVESESKKLTTINTARSFSWPKKIFYAMLKSIV</sequence>
<dbReference type="PANTHER" id="PTHR21248:SF22">
    <property type="entry name" value="PHOSPHOLIPASE D"/>
    <property type="match status" value="1"/>
</dbReference>
<dbReference type="Proteomes" id="UP000216943">
    <property type="component" value="Unassembled WGS sequence"/>
</dbReference>
<evidence type="ECO:0000256" key="5">
    <source>
        <dbReference type="ARBA" id="ARBA00023136"/>
    </source>
</evidence>
<keyword evidence="4 6" id="KW-1133">Transmembrane helix</keyword>
<evidence type="ECO:0000256" key="2">
    <source>
        <dbReference type="ARBA" id="ARBA00022475"/>
    </source>
</evidence>
<name>A0A269TKQ4_9BACT</name>
<dbReference type="PANTHER" id="PTHR21248">
    <property type="entry name" value="CARDIOLIPIN SYNTHASE"/>
    <property type="match status" value="1"/>
</dbReference>
<dbReference type="OrthoDB" id="9762009at2"/>
<dbReference type="GO" id="GO:0030572">
    <property type="term" value="F:phosphatidyltransferase activity"/>
    <property type="evidence" value="ECO:0007669"/>
    <property type="project" value="UniProtKB-ARBA"/>
</dbReference>
<feature type="transmembrane region" description="Helical" evidence="6">
    <location>
        <begin position="66"/>
        <end position="84"/>
    </location>
</feature>
<evidence type="ECO:0000256" key="4">
    <source>
        <dbReference type="ARBA" id="ARBA00022989"/>
    </source>
</evidence>
<dbReference type="Gene3D" id="3.30.870.10">
    <property type="entry name" value="Endonuclease Chain A"/>
    <property type="match status" value="2"/>
</dbReference>
<keyword evidence="5 6" id="KW-0472">Membrane</keyword>
<dbReference type="CDD" id="cd09112">
    <property type="entry name" value="PLDc_CLS_2"/>
    <property type="match status" value="1"/>
</dbReference>
<dbReference type="CDD" id="cd09110">
    <property type="entry name" value="PLDc_CLS_1"/>
    <property type="match status" value="1"/>
</dbReference>
<feature type="transmembrane region" description="Helical" evidence="6">
    <location>
        <begin position="33"/>
        <end position="54"/>
    </location>
</feature>
<dbReference type="GO" id="GO:0032049">
    <property type="term" value="P:cardiolipin biosynthetic process"/>
    <property type="evidence" value="ECO:0007669"/>
    <property type="project" value="UniProtKB-ARBA"/>
</dbReference>
<proteinExistence type="predicted"/>
<reference evidence="9" key="1">
    <citation type="submission" date="2017-08" db="EMBL/GenBank/DDBJ databases">
        <authorList>
            <person name="Alvarez-Ponce D."/>
            <person name="Weitzman C.L."/>
            <person name="Tillett R.L."/>
            <person name="Sandmeier F.C."/>
            <person name="Tracy C.R."/>
        </authorList>
    </citation>
    <scope>NUCLEOTIDE SEQUENCE [LARGE SCALE GENOMIC DNA]</scope>
    <source>
        <strain evidence="9">723</strain>
    </source>
</reference>
<dbReference type="Pfam" id="PF13396">
    <property type="entry name" value="PLDc_N"/>
    <property type="match status" value="1"/>
</dbReference>
<evidence type="ECO:0000313" key="9">
    <source>
        <dbReference type="Proteomes" id="UP000216943"/>
    </source>
</evidence>
<evidence type="ECO:0000256" key="6">
    <source>
        <dbReference type="SAM" id="Phobius"/>
    </source>
</evidence>
<dbReference type="SUPFAM" id="SSF56024">
    <property type="entry name" value="Phospholipase D/nuclease"/>
    <property type="match status" value="2"/>
</dbReference>
<dbReference type="GO" id="GO:0005886">
    <property type="term" value="C:plasma membrane"/>
    <property type="evidence" value="ECO:0007669"/>
    <property type="project" value="UniProtKB-SubCell"/>
</dbReference>
<evidence type="ECO:0000256" key="1">
    <source>
        <dbReference type="ARBA" id="ARBA00004651"/>
    </source>
</evidence>
<dbReference type="PROSITE" id="PS50035">
    <property type="entry name" value="PLD"/>
    <property type="match status" value="2"/>
</dbReference>
<dbReference type="InterPro" id="IPR001736">
    <property type="entry name" value="PLipase_D/transphosphatidylase"/>
</dbReference>
<comment type="subcellular location">
    <subcellularLocation>
        <location evidence="1">Cell membrane</location>
        <topology evidence="1">Multi-pass membrane protein</topology>
    </subcellularLocation>
</comment>
<dbReference type="Pfam" id="PF13091">
    <property type="entry name" value="PLDc_2"/>
    <property type="match status" value="2"/>
</dbReference>
<dbReference type="RefSeq" id="WP_095334694.1">
    <property type="nucleotide sequence ID" value="NZ_NQNY01000004.1"/>
</dbReference>
<gene>
    <name evidence="8" type="ORF">CJJ23_01920</name>
</gene>
<accession>A0A269TKQ4</accession>